<dbReference type="GO" id="GO:0015935">
    <property type="term" value="C:small ribosomal subunit"/>
    <property type="evidence" value="ECO:0007669"/>
    <property type="project" value="InterPro"/>
</dbReference>
<dbReference type="PANTHER" id="PTHR11205">
    <property type="entry name" value="RIBOSOMAL PROTEIN S7"/>
    <property type="match status" value="1"/>
</dbReference>
<comment type="function">
    <text evidence="6">One of the primary rRNA binding proteins, it binds directly to 16S rRNA where it nucleates assembly of the head domain of the 30S subunit. Is located at the subunit interface close to the decoding center, probably blocks exit of the E-site tRNA.</text>
</comment>
<keyword evidence="6" id="KW-0820">tRNA-binding</keyword>
<reference evidence="9 10" key="1">
    <citation type="submission" date="2020-08" db="EMBL/GenBank/DDBJ databases">
        <title>Bridging the membrane lipid divide: bacteria of the FCB group superphylum have the potential to synthesize archaeal ether lipids.</title>
        <authorList>
            <person name="Villanueva L."/>
            <person name="Von Meijenfeldt F.A.B."/>
            <person name="Westbye A.B."/>
            <person name="Yadav S."/>
            <person name="Hopmans E.C."/>
            <person name="Dutilh B.E."/>
            <person name="Sinninghe Damste J.S."/>
        </authorList>
    </citation>
    <scope>NUCLEOTIDE SEQUENCE [LARGE SCALE GENOMIC DNA]</scope>
    <source>
        <strain evidence="9">NIOZ-UU47</strain>
    </source>
</reference>
<dbReference type="PROSITE" id="PS00052">
    <property type="entry name" value="RIBOSOMAL_S7"/>
    <property type="match status" value="1"/>
</dbReference>
<dbReference type="PIRSF" id="PIRSF002122">
    <property type="entry name" value="RPS7p_RPS7a_RPS5e_RPS7o"/>
    <property type="match status" value="1"/>
</dbReference>
<comment type="similarity">
    <text evidence="1 6 7">Belongs to the universal ribosomal protein uS7 family.</text>
</comment>
<keyword evidence="4 6" id="KW-0689">Ribosomal protein</keyword>
<dbReference type="HAMAP" id="MF_00480_B">
    <property type="entry name" value="Ribosomal_uS7_B"/>
    <property type="match status" value="1"/>
</dbReference>
<sequence length="157" mass="18093">MPRRRVVAKRQIIPDSRYNSVLVTKFINGIMVQGKKSVALRIFYDAMDIMEAKITEDSPMDVFEKAMDNVRPKVEVKSRRVGGATYQVPIEVRPERRNALAIRWLVDFSKSRSGRSMGEKLAAELMDAYSNRGSAVKKREDTHRMAEANKAFAHYRW</sequence>
<dbReference type="InterPro" id="IPR000235">
    <property type="entry name" value="Ribosomal_uS7"/>
</dbReference>
<accession>A0A8J6TCY1</accession>
<evidence type="ECO:0000256" key="3">
    <source>
        <dbReference type="ARBA" id="ARBA00022884"/>
    </source>
</evidence>
<evidence type="ECO:0000256" key="5">
    <source>
        <dbReference type="ARBA" id="ARBA00023274"/>
    </source>
</evidence>
<dbReference type="InterPro" id="IPR020606">
    <property type="entry name" value="Ribosomal_uS7_CS"/>
</dbReference>
<name>A0A8J6TCY1_9BACT</name>
<evidence type="ECO:0000256" key="6">
    <source>
        <dbReference type="HAMAP-Rule" id="MF_00480"/>
    </source>
</evidence>
<evidence type="ECO:0000256" key="7">
    <source>
        <dbReference type="RuleBase" id="RU003619"/>
    </source>
</evidence>
<organism evidence="9 10">
    <name type="scientific">Candidatus Desulfobia pelagia</name>
    <dbReference type="NCBI Taxonomy" id="2841692"/>
    <lineage>
        <taxon>Bacteria</taxon>
        <taxon>Pseudomonadati</taxon>
        <taxon>Thermodesulfobacteriota</taxon>
        <taxon>Desulfobulbia</taxon>
        <taxon>Desulfobulbales</taxon>
        <taxon>Desulfobulbaceae</taxon>
        <taxon>Candidatus Desulfobia</taxon>
    </lineage>
</organism>
<evidence type="ECO:0000256" key="2">
    <source>
        <dbReference type="ARBA" id="ARBA00022730"/>
    </source>
</evidence>
<keyword evidence="3 6" id="KW-0694">RNA-binding</keyword>
<comment type="subunit">
    <text evidence="6">Part of the 30S ribosomal subunit. Contacts proteins S9 and S11.</text>
</comment>
<dbReference type="Proteomes" id="UP000614424">
    <property type="component" value="Unassembled WGS sequence"/>
</dbReference>
<gene>
    <name evidence="6 9" type="primary">rpsG</name>
    <name evidence="9" type="ORF">H8E41_11835</name>
</gene>
<dbReference type="Pfam" id="PF00177">
    <property type="entry name" value="Ribosomal_S7"/>
    <property type="match status" value="1"/>
</dbReference>
<comment type="caution">
    <text evidence="9">The sequence shown here is derived from an EMBL/GenBank/DDBJ whole genome shotgun (WGS) entry which is preliminary data.</text>
</comment>
<dbReference type="FunFam" id="1.10.455.10:FF:000001">
    <property type="entry name" value="30S ribosomal protein S7"/>
    <property type="match status" value="1"/>
</dbReference>
<dbReference type="GO" id="GO:0019843">
    <property type="term" value="F:rRNA binding"/>
    <property type="evidence" value="ECO:0007669"/>
    <property type="project" value="UniProtKB-UniRule"/>
</dbReference>
<dbReference type="CDD" id="cd14869">
    <property type="entry name" value="uS7_Bacteria"/>
    <property type="match status" value="1"/>
</dbReference>
<dbReference type="EMBL" id="JACNJZ010000171">
    <property type="protein sequence ID" value="MBC8318589.1"/>
    <property type="molecule type" value="Genomic_DNA"/>
</dbReference>
<feature type="domain" description="Small ribosomal subunit protein uS7" evidence="8">
    <location>
        <begin position="2"/>
        <end position="150"/>
    </location>
</feature>
<evidence type="ECO:0000259" key="8">
    <source>
        <dbReference type="Pfam" id="PF00177"/>
    </source>
</evidence>
<dbReference type="SUPFAM" id="SSF47973">
    <property type="entry name" value="Ribosomal protein S7"/>
    <property type="match status" value="1"/>
</dbReference>
<dbReference type="GO" id="GO:0006412">
    <property type="term" value="P:translation"/>
    <property type="evidence" value="ECO:0007669"/>
    <property type="project" value="UniProtKB-UniRule"/>
</dbReference>
<dbReference type="InterPro" id="IPR005717">
    <property type="entry name" value="Ribosomal_uS7_bac/org-type"/>
</dbReference>
<evidence type="ECO:0000313" key="10">
    <source>
        <dbReference type="Proteomes" id="UP000614424"/>
    </source>
</evidence>
<evidence type="ECO:0000256" key="1">
    <source>
        <dbReference type="ARBA" id="ARBA00007151"/>
    </source>
</evidence>
<dbReference type="AlphaFoldDB" id="A0A8J6TCY1"/>
<proteinExistence type="inferred from homology"/>
<keyword evidence="2 6" id="KW-0699">rRNA-binding</keyword>
<evidence type="ECO:0000256" key="4">
    <source>
        <dbReference type="ARBA" id="ARBA00022980"/>
    </source>
</evidence>
<dbReference type="InterPro" id="IPR023798">
    <property type="entry name" value="Ribosomal_uS7_dom"/>
</dbReference>
<dbReference type="InterPro" id="IPR036823">
    <property type="entry name" value="Ribosomal_uS7_dom_sf"/>
</dbReference>
<keyword evidence="5 6" id="KW-0687">Ribonucleoprotein</keyword>
<protein>
    <recommendedName>
        <fullName evidence="6">Small ribosomal subunit protein uS7</fullName>
    </recommendedName>
</protein>
<dbReference type="NCBIfam" id="TIGR01029">
    <property type="entry name" value="rpsG_bact"/>
    <property type="match status" value="1"/>
</dbReference>
<dbReference type="GO" id="GO:0003735">
    <property type="term" value="F:structural constituent of ribosome"/>
    <property type="evidence" value="ECO:0007669"/>
    <property type="project" value="InterPro"/>
</dbReference>
<evidence type="ECO:0000313" key="9">
    <source>
        <dbReference type="EMBL" id="MBC8318589.1"/>
    </source>
</evidence>
<dbReference type="GO" id="GO:0000049">
    <property type="term" value="F:tRNA binding"/>
    <property type="evidence" value="ECO:0007669"/>
    <property type="project" value="UniProtKB-UniRule"/>
</dbReference>
<dbReference type="Gene3D" id="1.10.455.10">
    <property type="entry name" value="Ribosomal protein S7 domain"/>
    <property type="match status" value="1"/>
</dbReference>